<organism evidence="1">
    <name type="scientific">marine sediment metagenome</name>
    <dbReference type="NCBI Taxonomy" id="412755"/>
    <lineage>
        <taxon>unclassified sequences</taxon>
        <taxon>metagenomes</taxon>
        <taxon>ecological metagenomes</taxon>
    </lineage>
</organism>
<accession>A0A0F9IC76</accession>
<dbReference type="EMBL" id="LAZR01021531">
    <property type="protein sequence ID" value="KKL84997.1"/>
    <property type="molecule type" value="Genomic_DNA"/>
</dbReference>
<dbReference type="AlphaFoldDB" id="A0A0F9IC76"/>
<comment type="caution">
    <text evidence="1">The sequence shown here is derived from an EMBL/GenBank/DDBJ whole genome shotgun (WGS) entry which is preliminary data.</text>
</comment>
<proteinExistence type="predicted"/>
<name>A0A0F9IC76_9ZZZZ</name>
<evidence type="ECO:0000313" key="1">
    <source>
        <dbReference type="EMBL" id="KKL84997.1"/>
    </source>
</evidence>
<feature type="non-terminal residue" evidence="1">
    <location>
        <position position="117"/>
    </location>
</feature>
<gene>
    <name evidence="1" type="ORF">LCGC14_1959180</name>
</gene>
<sequence length="117" mass="13496">MKHPEYTPRPKESAQVFRCSAERCGQTLRASLRARLDNTTCRAEEARPCRLHPDALPFAWTRSRSTCLDLLEEWHARGELDVRLLAYGRTGRDATIAYPGTTFDGLREMVHWGRHWG</sequence>
<reference evidence="1" key="1">
    <citation type="journal article" date="2015" name="Nature">
        <title>Complex archaea that bridge the gap between prokaryotes and eukaryotes.</title>
        <authorList>
            <person name="Spang A."/>
            <person name="Saw J.H."/>
            <person name="Jorgensen S.L."/>
            <person name="Zaremba-Niedzwiedzka K."/>
            <person name="Martijn J."/>
            <person name="Lind A.E."/>
            <person name="van Eijk R."/>
            <person name="Schleper C."/>
            <person name="Guy L."/>
            <person name="Ettema T.J."/>
        </authorList>
    </citation>
    <scope>NUCLEOTIDE SEQUENCE</scope>
</reference>
<protein>
    <submittedName>
        <fullName evidence="1">Uncharacterized protein</fullName>
    </submittedName>
</protein>